<evidence type="ECO:0000256" key="2">
    <source>
        <dbReference type="SAM" id="Phobius"/>
    </source>
</evidence>
<comment type="caution">
    <text evidence="3">The sequence shown here is derived from an EMBL/GenBank/DDBJ whole genome shotgun (WGS) entry which is preliminary data.</text>
</comment>
<keyword evidence="2" id="KW-1133">Transmembrane helix</keyword>
<evidence type="ECO:0008006" key="5">
    <source>
        <dbReference type="Google" id="ProtNLM"/>
    </source>
</evidence>
<keyword evidence="2" id="KW-0472">Membrane</keyword>
<reference evidence="3 4" key="1">
    <citation type="submission" date="2019-07" db="EMBL/GenBank/DDBJ databases">
        <title>Gilliamella genomes.</title>
        <authorList>
            <person name="Zheng H."/>
        </authorList>
    </citation>
    <scope>NUCLEOTIDE SEQUENCE [LARGE SCALE GENOMIC DNA]</scope>
    <source>
        <strain evidence="3 4">W8127</strain>
    </source>
</reference>
<evidence type="ECO:0000313" key="3">
    <source>
        <dbReference type="EMBL" id="TSJ97641.1"/>
    </source>
</evidence>
<dbReference type="AlphaFoldDB" id="A0A556S912"/>
<organism evidence="3 4">
    <name type="scientific">Gilliamella apicola</name>
    <dbReference type="NCBI Taxonomy" id="1196095"/>
    <lineage>
        <taxon>Bacteria</taxon>
        <taxon>Pseudomonadati</taxon>
        <taxon>Pseudomonadota</taxon>
        <taxon>Gammaproteobacteria</taxon>
        <taxon>Orbales</taxon>
        <taxon>Orbaceae</taxon>
        <taxon>Gilliamella</taxon>
    </lineage>
</organism>
<proteinExistence type="predicted"/>
<evidence type="ECO:0000256" key="1">
    <source>
        <dbReference type="SAM" id="Coils"/>
    </source>
</evidence>
<dbReference type="Proteomes" id="UP000319483">
    <property type="component" value="Unassembled WGS sequence"/>
</dbReference>
<sequence>MLKSKAVALLSGFIPHFIKFAPWLLLFVSIIFLCQLTTKNKQLNVDNETLREDKEELIGIIDYKNNQLIELDELHRNNEQQLINQRNQLQTADILNRQYKKELEQLINENEQLREWSNNDLPASIKRLYLRPEITGSDDYQGWLSSRNAMLSASKQPEK</sequence>
<dbReference type="EMBL" id="VMHM01000015">
    <property type="protein sequence ID" value="TSJ97641.1"/>
    <property type="molecule type" value="Genomic_DNA"/>
</dbReference>
<protein>
    <recommendedName>
        <fullName evidence="5">LysB family phage lysis regulatory protein</fullName>
    </recommendedName>
</protein>
<feature type="coiled-coil region" evidence="1">
    <location>
        <begin position="89"/>
        <end position="119"/>
    </location>
</feature>
<name>A0A556S912_9GAMM</name>
<keyword evidence="1" id="KW-0175">Coiled coil</keyword>
<gene>
    <name evidence="3" type="ORF">FPQ15_11070</name>
</gene>
<evidence type="ECO:0000313" key="4">
    <source>
        <dbReference type="Proteomes" id="UP000319483"/>
    </source>
</evidence>
<accession>A0A556S912</accession>
<feature type="transmembrane region" description="Helical" evidence="2">
    <location>
        <begin position="20"/>
        <end position="38"/>
    </location>
</feature>
<keyword evidence="2" id="KW-0812">Transmembrane</keyword>